<feature type="signal peptide" evidence="3">
    <location>
        <begin position="1"/>
        <end position="26"/>
    </location>
</feature>
<feature type="compositionally biased region" description="Polar residues" evidence="2">
    <location>
        <begin position="376"/>
        <end position="392"/>
    </location>
</feature>
<keyword evidence="6" id="KW-1185">Reference proteome</keyword>
<dbReference type="InterPro" id="IPR039564">
    <property type="entry name" value="Peptidase_C39-like"/>
</dbReference>
<dbReference type="Proteomes" id="UP000014387">
    <property type="component" value="Unassembled WGS sequence"/>
</dbReference>
<organism evidence="5 6">
    <name type="scientific">Gleimia europaea ACS-120-V-Col10b</name>
    <dbReference type="NCBI Taxonomy" id="883069"/>
    <lineage>
        <taxon>Bacteria</taxon>
        <taxon>Bacillati</taxon>
        <taxon>Actinomycetota</taxon>
        <taxon>Actinomycetes</taxon>
        <taxon>Actinomycetales</taxon>
        <taxon>Actinomycetaceae</taxon>
        <taxon>Gleimia</taxon>
    </lineage>
</organism>
<reference evidence="5 6" key="1">
    <citation type="submission" date="2013-05" db="EMBL/GenBank/DDBJ databases">
        <title>The Genome Sequence of Actinomyces europaeus ACS-120-V-COL10B.</title>
        <authorList>
            <consortium name="The Broad Institute Genomics Platform"/>
            <person name="Earl A."/>
            <person name="Ward D."/>
            <person name="Feldgarden M."/>
            <person name="Gevers D."/>
            <person name="Saerens B."/>
            <person name="Vaneechoutte M."/>
            <person name="Walker B."/>
            <person name="Young S."/>
            <person name="Zeng Q."/>
            <person name="Gargeya S."/>
            <person name="Fitzgerald M."/>
            <person name="Haas B."/>
            <person name="Abouelleil A."/>
            <person name="Allen A.W."/>
            <person name="Alvarado L."/>
            <person name="Arachchi H.M."/>
            <person name="Berlin A.M."/>
            <person name="Chapman S.B."/>
            <person name="Gainer-Dewar J."/>
            <person name="Goldberg J."/>
            <person name="Griggs A."/>
            <person name="Gujja S."/>
            <person name="Hansen M."/>
            <person name="Howarth C."/>
            <person name="Imamovic A."/>
            <person name="Ireland A."/>
            <person name="Larimer J."/>
            <person name="McCowan C."/>
            <person name="Murphy C."/>
            <person name="Pearson M."/>
            <person name="Poon T.W."/>
            <person name="Priest M."/>
            <person name="Roberts A."/>
            <person name="Saif S."/>
            <person name="Shea T."/>
            <person name="Sisk P."/>
            <person name="Sykes S."/>
            <person name="Wortman J."/>
            <person name="Nusbaum C."/>
            <person name="Birren B."/>
        </authorList>
    </citation>
    <scope>NUCLEOTIDE SEQUENCE [LARGE SCALE GENOMIC DNA]</scope>
    <source>
        <strain evidence="5 6">ACS-120-V-Col10b</strain>
    </source>
</reference>
<evidence type="ECO:0000313" key="6">
    <source>
        <dbReference type="Proteomes" id="UP000014387"/>
    </source>
</evidence>
<comment type="caution">
    <text evidence="5">The sequence shown here is derived from an EMBL/GenBank/DDBJ whole genome shotgun (WGS) entry which is preliminary data.</text>
</comment>
<proteinExistence type="predicted"/>
<dbReference type="Pfam" id="PF13517">
    <property type="entry name" value="FG-GAP_3"/>
    <property type="match status" value="1"/>
</dbReference>
<sequence length="845" mass="90406">MRRVLGLALSFGVALSFLGIQEVAWAEDSVGESEVSASTDSLAPTSDDDSISAPEDSPELPEPIAPSEPDLDSLDPVTTSTSSGEDAPIEDDKTALIDDEEELSGGDLELSDEEVPEAVGAPESSRSWQIGPARRIGHGWNGSIYNAGNFDRYGADDVFLVRPNGDLHFYPRTESTWFNGTRKIGHGWNHMRILMTGVDFDGDGSTDILAIRHDADLYLYRGNGAGGFKNSKIIGYGWHAFQSVVLVPKGPGGNPALIGQRGDTTWVYPTNGSGTWGTPYTVELPGGITADTFNAGNLAGTGYSTLTRANGSNLEVFSTTDFKSFSSMEPIKLNGSPLKYAAINGFSSGASGYLDVVNSDRDFLQYPLTRKVKPANQESAPSTRSRDISFSASKRAGSGWPGSGVYGLGDFDRDGNPDLGIIKGDGAFIFYRGSGTGGFRSPYPQIGWGWGSLTVLSGVDADGDGTPDVIARTASGKLLLYPGSGRGGFSSSHVIGYGWQNFTHMWLVRQGPGGSPAIYVRNPDGTVGVSTSNGKGRFYSVVPTTIPASIASDMPRAYASDDWDNNGRSDLLVIRSDGNLVLLPQLSAGGFGEPQVIGWGWHRMRSLHPGAFSPSSKQVYAVHEDGTLYLYTATYRGANRGFSKPIGYAPKVQVNGSWLTHPISWTGQPDDSTCGPTTMYMTLRYMDAGNSRYDGKPLTVWNLAGPSYANVGSGYTGGTSWEGKRLSIGLNRWRGTNDYQQWTFPSGRDFDAKVKNSFYTGRPVLVDTIENYGGPHYNGHVGTSSHIVVAYRYNSDGTVGFVDPGGPGSAITGYSANRYFDYSNAVRFGNNFLGNYGGGGHGMVY</sequence>
<evidence type="ECO:0000256" key="2">
    <source>
        <dbReference type="SAM" id="MobiDB-lite"/>
    </source>
</evidence>
<feature type="domain" description="Peptidase C39-like" evidence="4">
    <location>
        <begin position="666"/>
        <end position="804"/>
    </location>
</feature>
<evidence type="ECO:0000256" key="3">
    <source>
        <dbReference type="SAM" id="SignalP"/>
    </source>
</evidence>
<evidence type="ECO:0000256" key="1">
    <source>
        <dbReference type="ARBA" id="ARBA00022729"/>
    </source>
</evidence>
<dbReference type="AlphaFoldDB" id="A0A9W5RE57"/>
<evidence type="ECO:0000259" key="4">
    <source>
        <dbReference type="Pfam" id="PF13529"/>
    </source>
</evidence>
<dbReference type="OrthoDB" id="99430at2"/>
<feature type="region of interest" description="Disordered" evidence="2">
    <location>
        <begin position="374"/>
        <end position="399"/>
    </location>
</feature>
<dbReference type="Pfam" id="PF13529">
    <property type="entry name" value="Peptidase_C39_2"/>
    <property type="match status" value="1"/>
</dbReference>
<keyword evidence="1 3" id="KW-0732">Signal</keyword>
<dbReference type="PANTHER" id="PTHR44103">
    <property type="entry name" value="PROPROTEIN CONVERTASE P"/>
    <property type="match status" value="1"/>
</dbReference>
<dbReference type="InterPro" id="IPR028994">
    <property type="entry name" value="Integrin_alpha_N"/>
</dbReference>
<name>A0A9W5RE57_9ACTO</name>
<dbReference type="RefSeq" id="WP_016443788.1">
    <property type="nucleotide sequence ID" value="NZ_KE150266.1"/>
</dbReference>
<accession>A0A9W5RE57</accession>
<protein>
    <recommendedName>
        <fullName evidence="4">Peptidase C39-like domain-containing protein</fullName>
    </recommendedName>
</protein>
<evidence type="ECO:0000313" key="5">
    <source>
        <dbReference type="EMBL" id="EPD30676.1"/>
    </source>
</evidence>
<dbReference type="EMBL" id="AGWN01000001">
    <property type="protein sequence ID" value="EPD30676.1"/>
    <property type="molecule type" value="Genomic_DNA"/>
</dbReference>
<feature type="compositionally biased region" description="Polar residues" evidence="2">
    <location>
        <begin position="35"/>
        <end position="44"/>
    </location>
</feature>
<feature type="chain" id="PRO_5040997513" description="Peptidase C39-like domain-containing protein" evidence="3">
    <location>
        <begin position="27"/>
        <end position="845"/>
    </location>
</feature>
<dbReference type="InterPro" id="IPR013517">
    <property type="entry name" value="FG-GAP"/>
</dbReference>
<feature type="compositionally biased region" description="Acidic residues" evidence="2">
    <location>
        <begin position="97"/>
        <end position="116"/>
    </location>
</feature>
<dbReference type="PANTHER" id="PTHR44103:SF1">
    <property type="entry name" value="PROPROTEIN CONVERTASE P"/>
    <property type="match status" value="1"/>
</dbReference>
<dbReference type="SUPFAM" id="SSF69318">
    <property type="entry name" value="Integrin alpha N-terminal domain"/>
    <property type="match status" value="2"/>
</dbReference>
<feature type="region of interest" description="Disordered" evidence="2">
    <location>
        <begin position="28"/>
        <end position="126"/>
    </location>
</feature>
<gene>
    <name evidence="5" type="ORF">HMPREF9238_00424</name>
</gene>